<accession>A0A2P5ICJ2</accession>
<dbReference type="STRING" id="158607.A0A2P5ICJ2"/>
<dbReference type="EMBL" id="MAVT02000065">
    <property type="protein sequence ID" value="POS80196.1"/>
    <property type="molecule type" value="Genomic_DNA"/>
</dbReference>
<evidence type="ECO:0000313" key="4">
    <source>
        <dbReference type="Proteomes" id="UP000094444"/>
    </source>
</evidence>
<feature type="transmembrane region" description="Helical" evidence="2">
    <location>
        <begin position="261"/>
        <end position="283"/>
    </location>
</feature>
<evidence type="ECO:0000256" key="1">
    <source>
        <dbReference type="SAM" id="MobiDB-lite"/>
    </source>
</evidence>
<proteinExistence type="predicted"/>
<keyword evidence="2" id="KW-1133">Transmembrane helix</keyword>
<evidence type="ECO:0000313" key="3">
    <source>
        <dbReference type="EMBL" id="POS80196.1"/>
    </source>
</evidence>
<feature type="compositionally biased region" description="Low complexity" evidence="1">
    <location>
        <begin position="429"/>
        <end position="439"/>
    </location>
</feature>
<dbReference type="AlphaFoldDB" id="A0A2P5ICJ2"/>
<dbReference type="Proteomes" id="UP000094444">
    <property type="component" value="Unassembled WGS sequence"/>
</dbReference>
<feature type="region of interest" description="Disordered" evidence="1">
    <location>
        <begin position="429"/>
        <end position="462"/>
    </location>
</feature>
<dbReference type="OrthoDB" id="4770059at2759"/>
<keyword evidence="4" id="KW-1185">Reference proteome</keyword>
<dbReference type="InParanoid" id="A0A2P5ICJ2"/>
<reference evidence="3" key="1">
    <citation type="submission" date="2017-09" db="EMBL/GenBank/DDBJ databases">
        <title>Polyketide synthases of a Diaporthe helianthi virulent isolate.</title>
        <authorList>
            <person name="Baroncelli R."/>
        </authorList>
    </citation>
    <scope>NUCLEOTIDE SEQUENCE [LARGE SCALE GENOMIC DNA]</scope>
    <source>
        <strain evidence="3">7/96</strain>
    </source>
</reference>
<feature type="compositionally biased region" description="Pro residues" evidence="1">
    <location>
        <begin position="343"/>
        <end position="359"/>
    </location>
</feature>
<keyword evidence="2" id="KW-0812">Transmembrane</keyword>
<gene>
    <name evidence="3" type="ORF">DHEL01_v201423</name>
</gene>
<sequence>MAATITAPLAPLTTIFTPPCPVSWLLTSSKNPSQFPPFPTSGPASCDPPFWASNIAAKGFQYYSPAICPSGFEVGPGCQVTETRTAEGFPVVEPDETAAYCVPSGFACTTDTTDFRGGVWGATKEAGPPLFTVGPALQIRFHESDLSILETHPLTPGLTLAGLPSKASVLASASVGPVDSVSTTATFGQFTAFPSPTPPPTPPPSIGTLLQSATDTGRAGTPAAPPNMTILSDDPSSTGTATILPSNGKTIDSKRQSSTSIAAIVLSTLLTLLAIAFTAYVCVKGRHGRIWRVSTKKRHKGLKAVGVGVWIGTRGSDDSDEDDVVAHEQQRAANTRRPSTSGTPPPRLSLPPEIRPSPPRLGRSIILRGWSPPENEGGIRIPILRQGQDFRQVKEVPGAELDDSTSIPSLHVARHGSWVSRVSRMLSRAARSSATSRSSSRSRHSRSAWGGAPSSSRRPASEDWDNFFQGSLTVPNLTYTRPSSSSSSFSDFRKDDYYFDLERAARRLPKIGSFDRLSEGTFGLRGRSRDRSVKRK</sequence>
<feature type="region of interest" description="Disordered" evidence="1">
    <location>
        <begin position="311"/>
        <end position="369"/>
    </location>
</feature>
<evidence type="ECO:0000256" key="2">
    <source>
        <dbReference type="SAM" id="Phobius"/>
    </source>
</evidence>
<keyword evidence="2" id="KW-0472">Membrane</keyword>
<protein>
    <submittedName>
        <fullName evidence="3">Uncharacterized protein</fullName>
    </submittedName>
</protein>
<organism evidence="3 4">
    <name type="scientific">Diaporthe helianthi</name>
    <dbReference type="NCBI Taxonomy" id="158607"/>
    <lineage>
        <taxon>Eukaryota</taxon>
        <taxon>Fungi</taxon>
        <taxon>Dikarya</taxon>
        <taxon>Ascomycota</taxon>
        <taxon>Pezizomycotina</taxon>
        <taxon>Sordariomycetes</taxon>
        <taxon>Sordariomycetidae</taxon>
        <taxon>Diaporthales</taxon>
        <taxon>Diaporthaceae</taxon>
        <taxon>Diaporthe</taxon>
    </lineage>
</organism>
<name>A0A2P5ICJ2_DIAHE</name>
<comment type="caution">
    <text evidence="3">The sequence shown here is derived from an EMBL/GenBank/DDBJ whole genome shotgun (WGS) entry which is preliminary data.</text>
</comment>